<dbReference type="PANTHER" id="PTHR43618:SF18">
    <property type="entry name" value="SHORT CHAIN DEHYDROGENASE_REDUCTASE FAMILY (AFU_ORTHOLOGUE AFUA_5G12480)"/>
    <property type="match status" value="1"/>
</dbReference>
<evidence type="ECO:0000313" key="6">
    <source>
        <dbReference type="Proteomes" id="UP001556367"/>
    </source>
</evidence>
<feature type="region of interest" description="Disordered" evidence="4">
    <location>
        <begin position="214"/>
        <end position="238"/>
    </location>
</feature>
<keyword evidence="2" id="KW-0521">NADP</keyword>
<dbReference type="PANTHER" id="PTHR43618">
    <property type="entry name" value="7-ALPHA-HYDROXYSTEROID DEHYDROGENASE"/>
    <property type="match status" value="1"/>
</dbReference>
<dbReference type="Proteomes" id="UP001556367">
    <property type="component" value="Unassembled WGS sequence"/>
</dbReference>
<evidence type="ECO:0000256" key="4">
    <source>
        <dbReference type="SAM" id="MobiDB-lite"/>
    </source>
</evidence>
<dbReference type="InterPro" id="IPR002347">
    <property type="entry name" value="SDR_fam"/>
</dbReference>
<dbReference type="EMBL" id="JASNQZ010000001">
    <property type="protein sequence ID" value="KAL0960905.1"/>
    <property type="molecule type" value="Genomic_DNA"/>
</dbReference>
<feature type="compositionally biased region" description="Pro residues" evidence="4">
    <location>
        <begin position="221"/>
        <end position="235"/>
    </location>
</feature>
<name>A0ABR3JY86_9AGAR</name>
<dbReference type="PRINTS" id="PR00081">
    <property type="entry name" value="GDHRDH"/>
</dbReference>
<evidence type="ECO:0008006" key="7">
    <source>
        <dbReference type="Google" id="ProtNLM"/>
    </source>
</evidence>
<comment type="similarity">
    <text evidence="1">Belongs to the short-chain dehydrogenases/reductases (SDR) family.</text>
</comment>
<dbReference type="InterPro" id="IPR052178">
    <property type="entry name" value="Sec_Metab_Biosynth_SDR"/>
</dbReference>
<evidence type="ECO:0000313" key="5">
    <source>
        <dbReference type="EMBL" id="KAL0960905.1"/>
    </source>
</evidence>
<dbReference type="Pfam" id="PF00106">
    <property type="entry name" value="adh_short"/>
    <property type="match status" value="1"/>
</dbReference>
<evidence type="ECO:0000256" key="2">
    <source>
        <dbReference type="ARBA" id="ARBA00022857"/>
    </source>
</evidence>
<dbReference type="CDD" id="cd05233">
    <property type="entry name" value="SDR_c"/>
    <property type="match status" value="1"/>
</dbReference>
<reference evidence="6" key="1">
    <citation type="submission" date="2024-06" db="EMBL/GenBank/DDBJ databases">
        <title>Multi-omics analyses provide insights into the biosynthesis of the anticancer antibiotic pleurotin in Hohenbuehelia grisea.</title>
        <authorList>
            <person name="Weaver J.A."/>
            <person name="Alberti F."/>
        </authorList>
    </citation>
    <scope>NUCLEOTIDE SEQUENCE [LARGE SCALE GENOMIC DNA]</scope>
    <source>
        <strain evidence="6">T-177</strain>
    </source>
</reference>
<proteinExistence type="inferred from homology"/>
<accession>A0ABR3JY86</accession>
<keyword evidence="3" id="KW-0560">Oxidoreductase</keyword>
<comment type="caution">
    <text evidence="5">The sequence shown here is derived from an EMBL/GenBank/DDBJ whole genome shotgun (WGS) entry which is preliminary data.</text>
</comment>
<protein>
    <recommendedName>
        <fullName evidence="7">NAD(P)-binding protein</fullName>
    </recommendedName>
</protein>
<dbReference type="InterPro" id="IPR036291">
    <property type="entry name" value="NAD(P)-bd_dom_sf"/>
</dbReference>
<dbReference type="Gene3D" id="3.40.50.720">
    <property type="entry name" value="NAD(P)-binding Rossmann-like Domain"/>
    <property type="match status" value="1"/>
</dbReference>
<dbReference type="SUPFAM" id="SSF51735">
    <property type="entry name" value="NAD(P)-binding Rossmann-fold domains"/>
    <property type="match status" value="1"/>
</dbReference>
<evidence type="ECO:0000256" key="3">
    <source>
        <dbReference type="ARBA" id="ARBA00023002"/>
    </source>
</evidence>
<sequence length="429" mass="46014">MEIRYRIRAYDQIHKTGMDFASPAAHLPLFRYAKAPRSLSREGLSGCSLRVSNITPSILRRLLAPVRRMAGWFDHSPHATLNGHAFVRPNPPELHSSSSDTSYRPFDPAAIFNVEGMVAVVTGGGTGIGLIIAMALESNGATVYIVGRRRHVLEKAASEHNRYNNLIPLVGDITDRDSLLEIVDIVKERHGYIDLLVNNAGVARNLLPHPLPVPEEAHAYPPSPPGSPGGPPPTPSIRAFQNALWSTGSPEDFADTFATNVTAPYYTTVAFLDLLHQGNLRKQHGSRSHLSGLGNGIGLRPPHHSSQVLTVSSSGSFRVDARVLSVSYTLSKCATTHLGKLLANLLSPWGIRSNILAPGVWPSEMTTVSSPGAKLSPDALASTVPLRRVGTEEDMAGTILFLASRAGAYVNGAVWLVDGGRVGSVASSY</sequence>
<organism evidence="5 6">
    <name type="scientific">Hohenbuehelia grisea</name>
    <dbReference type="NCBI Taxonomy" id="104357"/>
    <lineage>
        <taxon>Eukaryota</taxon>
        <taxon>Fungi</taxon>
        <taxon>Dikarya</taxon>
        <taxon>Basidiomycota</taxon>
        <taxon>Agaricomycotina</taxon>
        <taxon>Agaricomycetes</taxon>
        <taxon>Agaricomycetidae</taxon>
        <taxon>Agaricales</taxon>
        <taxon>Pleurotineae</taxon>
        <taxon>Pleurotaceae</taxon>
        <taxon>Hohenbuehelia</taxon>
    </lineage>
</organism>
<dbReference type="Pfam" id="PF13561">
    <property type="entry name" value="adh_short_C2"/>
    <property type="match status" value="1"/>
</dbReference>
<keyword evidence="6" id="KW-1185">Reference proteome</keyword>
<gene>
    <name evidence="5" type="ORF">HGRIS_005914</name>
</gene>
<evidence type="ECO:0000256" key="1">
    <source>
        <dbReference type="ARBA" id="ARBA00006484"/>
    </source>
</evidence>